<keyword evidence="4 5" id="KW-0472">Membrane</keyword>
<name>A0A538S6W8_UNCEI</name>
<evidence type="ECO:0000259" key="6">
    <source>
        <dbReference type="Pfam" id="PF06271"/>
    </source>
</evidence>
<protein>
    <submittedName>
        <fullName evidence="7">RDD family protein</fullName>
    </submittedName>
</protein>
<evidence type="ECO:0000256" key="4">
    <source>
        <dbReference type="ARBA" id="ARBA00023136"/>
    </source>
</evidence>
<feature type="transmembrane region" description="Helical" evidence="5">
    <location>
        <begin position="75"/>
        <end position="94"/>
    </location>
</feature>
<evidence type="ECO:0000313" key="7">
    <source>
        <dbReference type="EMBL" id="TMQ47115.1"/>
    </source>
</evidence>
<dbReference type="Proteomes" id="UP000320184">
    <property type="component" value="Unassembled WGS sequence"/>
</dbReference>
<dbReference type="Pfam" id="PF06271">
    <property type="entry name" value="RDD"/>
    <property type="match status" value="1"/>
</dbReference>
<evidence type="ECO:0000256" key="2">
    <source>
        <dbReference type="ARBA" id="ARBA00022692"/>
    </source>
</evidence>
<keyword evidence="3 5" id="KW-1133">Transmembrane helix</keyword>
<feature type="transmembrane region" description="Helical" evidence="5">
    <location>
        <begin position="130"/>
        <end position="148"/>
    </location>
</feature>
<keyword evidence="2 5" id="KW-0812">Transmembrane</keyword>
<dbReference type="AlphaFoldDB" id="A0A538S6W8"/>
<proteinExistence type="predicted"/>
<evidence type="ECO:0000256" key="5">
    <source>
        <dbReference type="SAM" id="Phobius"/>
    </source>
</evidence>
<feature type="transmembrane region" description="Helical" evidence="5">
    <location>
        <begin position="22"/>
        <end position="46"/>
    </location>
</feature>
<dbReference type="InterPro" id="IPR010432">
    <property type="entry name" value="RDD"/>
</dbReference>
<evidence type="ECO:0000256" key="1">
    <source>
        <dbReference type="ARBA" id="ARBA00004141"/>
    </source>
</evidence>
<evidence type="ECO:0000313" key="8">
    <source>
        <dbReference type="Proteomes" id="UP000320184"/>
    </source>
</evidence>
<sequence length="202" mass="21149">MDPGAETARGGRKPVEIHAAPLGRLFAFLVDALLLTGVVFAFSMALDATVGPAVSFRAEEGGAGNGFMIHRDRVMLAWILNVALGAGYFIGSWARRSGRDLPSTPGQRLLRIAVGRTGGSRPITLAQATARWLLLMGPVSLCALLGIVAPASRAPVALASLAWYLILLVTTLRSPAGRGLHDRFSGSIVTVRARRAGPGSSP</sequence>
<evidence type="ECO:0000256" key="3">
    <source>
        <dbReference type="ARBA" id="ARBA00022989"/>
    </source>
</evidence>
<comment type="caution">
    <text evidence="7">The sequence shown here is derived from an EMBL/GenBank/DDBJ whole genome shotgun (WGS) entry which is preliminary data.</text>
</comment>
<organism evidence="7 8">
    <name type="scientific">Eiseniibacteriota bacterium</name>
    <dbReference type="NCBI Taxonomy" id="2212470"/>
    <lineage>
        <taxon>Bacteria</taxon>
        <taxon>Candidatus Eiseniibacteriota</taxon>
    </lineage>
</organism>
<gene>
    <name evidence="7" type="ORF">E6K73_14125</name>
</gene>
<reference evidence="7 8" key="1">
    <citation type="journal article" date="2019" name="Nat. Microbiol.">
        <title>Mediterranean grassland soil C-N compound turnover is dependent on rainfall and depth, and is mediated by genomically divergent microorganisms.</title>
        <authorList>
            <person name="Diamond S."/>
            <person name="Andeer P.F."/>
            <person name="Li Z."/>
            <person name="Crits-Christoph A."/>
            <person name="Burstein D."/>
            <person name="Anantharaman K."/>
            <person name="Lane K.R."/>
            <person name="Thomas B.C."/>
            <person name="Pan C."/>
            <person name="Northen T.R."/>
            <person name="Banfield J.F."/>
        </authorList>
    </citation>
    <scope>NUCLEOTIDE SEQUENCE [LARGE SCALE GENOMIC DNA]</scope>
    <source>
        <strain evidence="7">WS_3</strain>
    </source>
</reference>
<feature type="transmembrane region" description="Helical" evidence="5">
    <location>
        <begin position="154"/>
        <end position="172"/>
    </location>
</feature>
<dbReference type="GO" id="GO:0016020">
    <property type="term" value="C:membrane"/>
    <property type="evidence" value="ECO:0007669"/>
    <property type="project" value="UniProtKB-SubCell"/>
</dbReference>
<comment type="subcellular location">
    <subcellularLocation>
        <location evidence="1">Membrane</location>
        <topology evidence="1">Multi-pass membrane protein</topology>
    </subcellularLocation>
</comment>
<feature type="domain" description="RDD" evidence="6">
    <location>
        <begin position="21"/>
        <end position="186"/>
    </location>
</feature>
<dbReference type="EMBL" id="VBOT01000200">
    <property type="protein sequence ID" value="TMQ47115.1"/>
    <property type="molecule type" value="Genomic_DNA"/>
</dbReference>
<accession>A0A538S6W8</accession>